<organism evidence="3 4">
    <name type="scientific">Actinomortierella ambigua</name>
    <dbReference type="NCBI Taxonomy" id="1343610"/>
    <lineage>
        <taxon>Eukaryota</taxon>
        <taxon>Fungi</taxon>
        <taxon>Fungi incertae sedis</taxon>
        <taxon>Mucoromycota</taxon>
        <taxon>Mortierellomycotina</taxon>
        <taxon>Mortierellomycetes</taxon>
        <taxon>Mortierellales</taxon>
        <taxon>Mortierellaceae</taxon>
        <taxon>Actinomortierella</taxon>
    </lineage>
</organism>
<dbReference type="AlphaFoldDB" id="A0A9P6PYS6"/>
<dbReference type="EMBL" id="JAAAJB010000397">
    <property type="protein sequence ID" value="KAG0256708.1"/>
    <property type="molecule type" value="Genomic_DNA"/>
</dbReference>
<evidence type="ECO:0000259" key="2">
    <source>
        <dbReference type="Pfam" id="PF06911"/>
    </source>
</evidence>
<dbReference type="InterPro" id="IPR009686">
    <property type="entry name" value="Senescence/spartin_C"/>
</dbReference>
<feature type="compositionally biased region" description="Low complexity" evidence="1">
    <location>
        <begin position="531"/>
        <end position="549"/>
    </location>
</feature>
<dbReference type="OrthoDB" id="20821at2759"/>
<dbReference type="GO" id="GO:0051301">
    <property type="term" value="P:cell division"/>
    <property type="evidence" value="ECO:0007669"/>
    <property type="project" value="TreeGrafter"/>
</dbReference>
<accession>A0A9P6PYS6</accession>
<dbReference type="PANTHER" id="PTHR21068:SF43">
    <property type="entry name" value="SPARTIN"/>
    <property type="match status" value="1"/>
</dbReference>
<gene>
    <name evidence="3" type="ORF">DFQ27_005540</name>
</gene>
<protein>
    <recommendedName>
        <fullName evidence="2">Senescence domain-containing protein</fullName>
    </recommendedName>
</protein>
<name>A0A9P6PYS6_9FUNG</name>
<feature type="region of interest" description="Disordered" evidence="1">
    <location>
        <begin position="320"/>
        <end position="345"/>
    </location>
</feature>
<reference evidence="3" key="1">
    <citation type="journal article" date="2020" name="Fungal Divers.">
        <title>Resolving the Mortierellaceae phylogeny through synthesis of multi-gene phylogenetics and phylogenomics.</title>
        <authorList>
            <person name="Vandepol N."/>
            <person name="Liber J."/>
            <person name="Desiro A."/>
            <person name="Na H."/>
            <person name="Kennedy M."/>
            <person name="Barry K."/>
            <person name="Grigoriev I.V."/>
            <person name="Miller A.N."/>
            <person name="O'Donnell K."/>
            <person name="Stajich J.E."/>
            <person name="Bonito G."/>
        </authorList>
    </citation>
    <scope>NUCLEOTIDE SEQUENCE</scope>
    <source>
        <strain evidence="3">BC1065</strain>
    </source>
</reference>
<evidence type="ECO:0000313" key="3">
    <source>
        <dbReference type="EMBL" id="KAG0256708.1"/>
    </source>
</evidence>
<sequence>MADKHTASTDDDRQPLVQVVLQIPEATIHQLTNDNTKKLIGTGDLRVYSSVLSQPVHAAGEEESGGNGGAGNSNRSASSSPTPSASTGSAASMSSMSSRPAPLTTFMTLETSDNGSPRKSLITHPLLPRSTVQKISDRAWLFPVPGSGSIELTLSKIVYSNQHDLRNSLALVDDAGQIVGVLDTDSAEIVDEDDAVSLSENKKTPVVVEEAADDGTNRIKLKVSLPTSEDMSHWLTTASQYLGEGMIKGATFVAGGIESTHGYLNTKIPETSKPLKISPFIRKRIRNLTSVSRKTYSLTGRVKQAVVNRAVGMAVSGIQSWSKSSSSPPSSSSADGGEDGQAGGSYSSWQQLANALLISAGILIESAETSFGLVATPAAIAAQDLTGKYLGPEAKDVMTEALTGVGQLTLVYFDGFGISRRALLKTGRVAALQSAREIRERKNGQLQYVQQKEDEQEEEEERQKQAEEKDKKQGESTLASGVRQVKELIFRYFGHADKGGDGGGASSTSSEDEALLGKGASTSQKHGLDRSGAAGAEASSVSSSSSSTSPKTKKAHM</sequence>
<dbReference type="InterPro" id="IPR045036">
    <property type="entry name" value="Spartin-like"/>
</dbReference>
<feature type="region of interest" description="Disordered" evidence="1">
    <location>
        <begin position="443"/>
        <end position="478"/>
    </location>
</feature>
<feature type="compositionally biased region" description="Basic and acidic residues" evidence="1">
    <location>
        <begin position="461"/>
        <end position="474"/>
    </location>
</feature>
<feature type="compositionally biased region" description="Low complexity" evidence="1">
    <location>
        <begin position="320"/>
        <end position="335"/>
    </location>
</feature>
<proteinExistence type="predicted"/>
<dbReference type="Pfam" id="PF06911">
    <property type="entry name" value="Senescence"/>
    <property type="match status" value="1"/>
</dbReference>
<dbReference type="Proteomes" id="UP000807716">
    <property type="component" value="Unassembled WGS sequence"/>
</dbReference>
<comment type="caution">
    <text evidence="3">The sequence shown here is derived from an EMBL/GenBank/DDBJ whole genome shotgun (WGS) entry which is preliminary data.</text>
</comment>
<feature type="region of interest" description="Disordered" evidence="1">
    <location>
        <begin position="497"/>
        <end position="557"/>
    </location>
</feature>
<feature type="compositionally biased region" description="Low complexity" evidence="1">
    <location>
        <begin position="72"/>
        <end position="100"/>
    </location>
</feature>
<feature type="region of interest" description="Disordered" evidence="1">
    <location>
        <begin position="57"/>
        <end position="100"/>
    </location>
</feature>
<dbReference type="PANTHER" id="PTHR21068">
    <property type="entry name" value="SPARTIN"/>
    <property type="match status" value="1"/>
</dbReference>
<dbReference type="GO" id="GO:0005886">
    <property type="term" value="C:plasma membrane"/>
    <property type="evidence" value="ECO:0007669"/>
    <property type="project" value="TreeGrafter"/>
</dbReference>
<evidence type="ECO:0000256" key="1">
    <source>
        <dbReference type="SAM" id="MobiDB-lite"/>
    </source>
</evidence>
<evidence type="ECO:0000313" key="4">
    <source>
        <dbReference type="Proteomes" id="UP000807716"/>
    </source>
</evidence>
<keyword evidence="4" id="KW-1185">Reference proteome</keyword>
<feature type="domain" description="Senescence" evidence="2">
    <location>
        <begin position="234"/>
        <end position="426"/>
    </location>
</feature>